<evidence type="ECO:0000313" key="2">
    <source>
        <dbReference type="Proteomes" id="UP001500866"/>
    </source>
</evidence>
<comment type="caution">
    <text evidence="1">The sequence shown here is derived from an EMBL/GenBank/DDBJ whole genome shotgun (WGS) entry which is preliminary data.</text>
</comment>
<proteinExistence type="predicted"/>
<dbReference type="Proteomes" id="UP001500866">
    <property type="component" value="Unassembled WGS sequence"/>
</dbReference>
<organism evidence="1 2">
    <name type="scientific">Virgibacillus siamensis</name>
    <dbReference type="NCBI Taxonomy" id="480071"/>
    <lineage>
        <taxon>Bacteria</taxon>
        <taxon>Bacillati</taxon>
        <taxon>Bacillota</taxon>
        <taxon>Bacilli</taxon>
        <taxon>Bacillales</taxon>
        <taxon>Bacillaceae</taxon>
        <taxon>Virgibacillus</taxon>
    </lineage>
</organism>
<keyword evidence="2" id="KW-1185">Reference proteome</keyword>
<dbReference type="EMBL" id="BAAADS010000018">
    <property type="protein sequence ID" value="GAA0606964.1"/>
    <property type="molecule type" value="Genomic_DNA"/>
</dbReference>
<accession>A0ABN1G9Y1</accession>
<reference evidence="1 2" key="1">
    <citation type="journal article" date="2019" name="Int. J. Syst. Evol. Microbiol.">
        <title>The Global Catalogue of Microorganisms (GCM) 10K type strain sequencing project: providing services to taxonomists for standard genome sequencing and annotation.</title>
        <authorList>
            <consortium name="The Broad Institute Genomics Platform"/>
            <consortium name="The Broad Institute Genome Sequencing Center for Infectious Disease"/>
            <person name="Wu L."/>
            <person name="Ma J."/>
        </authorList>
    </citation>
    <scope>NUCLEOTIDE SEQUENCE [LARGE SCALE GENOMIC DNA]</scope>
    <source>
        <strain evidence="1 2">JCM 15395</strain>
    </source>
</reference>
<name>A0ABN1G9Y1_9BACI</name>
<gene>
    <name evidence="1" type="ORF">GCM10009001_25290</name>
</gene>
<sequence length="69" mass="7873">MTKFFIAKTPYVHINALTVKITKSYSRRLGKAWNCCFLSDNTKLEQGKHVEWSGKVNVMTTIDYGAAIF</sequence>
<protein>
    <submittedName>
        <fullName evidence="1">Uncharacterized protein</fullName>
    </submittedName>
</protein>
<evidence type="ECO:0000313" key="1">
    <source>
        <dbReference type="EMBL" id="GAA0606964.1"/>
    </source>
</evidence>